<gene>
    <name evidence="1" type="ORF">IAR63_10350</name>
</gene>
<dbReference type="Proteomes" id="UP000516013">
    <property type="component" value="Chromosome"/>
</dbReference>
<sequence>MSSIVTCDRMLRYFCHYNAVWNVTEALWRIILLIPPTILGVDDQGHPKVNKKCIGQYLFFKKFHENIQEYY</sequence>
<evidence type="ECO:0000313" key="2">
    <source>
        <dbReference type="Proteomes" id="UP000516013"/>
    </source>
</evidence>
<dbReference type="EMBL" id="CP060822">
    <property type="protein sequence ID" value="QNP28331.1"/>
    <property type="molecule type" value="Genomic_DNA"/>
</dbReference>
<dbReference type="AlphaFoldDB" id="A0A7H0EX15"/>
<dbReference type="KEGG" id="ccur:IAR63_10350"/>
<organism evidence="1 2">
    <name type="scientific">Cylindrospermopsis curvispora GIHE-G1</name>
    <dbReference type="NCBI Taxonomy" id="2666332"/>
    <lineage>
        <taxon>Bacteria</taxon>
        <taxon>Bacillati</taxon>
        <taxon>Cyanobacteriota</taxon>
        <taxon>Cyanophyceae</taxon>
        <taxon>Nostocales</taxon>
        <taxon>Aphanizomenonaceae</taxon>
        <taxon>Cylindrospermopsis</taxon>
    </lineage>
</organism>
<dbReference type="RefSeq" id="WP_187705222.1">
    <property type="nucleotide sequence ID" value="NZ_CP060822.1"/>
</dbReference>
<name>A0A7H0EX15_9CYAN</name>
<keyword evidence="2" id="KW-1185">Reference proteome</keyword>
<evidence type="ECO:0000313" key="1">
    <source>
        <dbReference type="EMBL" id="QNP28331.1"/>
    </source>
</evidence>
<proteinExistence type="predicted"/>
<protein>
    <submittedName>
        <fullName evidence="1">Uncharacterized protein</fullName>
    </submittedName>
</protein>
<reference evidence="1 2" key="1">
    <citation type="submission" date="2020-08" db="EMBL/GenBank/DDBJ databases">
        <title>Complete genome sequence of Raphidiopsis curvispora isolated from drinking water reservoir in South Korea.</title>
        <authorList>
            <person name="Jeong J."/>
        </authorList>
    </citation>
    <scope>NUCLEOTIDE SEQUENCE [LARGE SCALE GENOMIC DNA]</scope>
    <source>
        <strain evidence="1 2">GIHE-G1</strain>
    </source>
</reference>
<accession>A0A7H0EX15</accession>